<evidence type="ECO:0000256" key="2">
    <source>
        <dbReference type="ARBA" id="ARBA00012722"/>
    </source>
</evidence>
<comment type="similarity">
    <text evidence="14 15">Belongs to the NAD-dependent DNA ligase family. LigA subfamily.</text>
</comment>
<feature type="binding site" evidence="15">
    <location>
        <position position="141"/>
    </location>
    <ligand>
        <name>NAD(+)</name>
        <dbReference type="ChEBI" id="CHEBI:57540"/>
    </ligand>
</feature>
<evidence type="ECO:0000256" key="3">
    <source>
        <dbReference type="ARBA" id="ARBA00013308"/>
    </source>
</evidence>
<evidence type="ECO:0000256" key="12">
    <source>
        <dbReference type="ARBA" id="ARBA00023211"/>
    </source>
</evidence>
<dbReference type="GO" id="GO:0046872">
    <property type="term" value="F:metal ion binding"/>
    <property type="evidence" value="ECO:0007669"/>
    <property type="project" value="UniProtKB-KW"/>
</dbReference>
<dbReference type="Pfam" id="PF03119">
    <property type="entry name" value="DNA_ligase_ZBD"/>
    <property type="match status" value="1"/>
</dbReference>
<dbReference type="AlphaFoldDB" id="V8G7J5"/>
<evidence type="ECO:0000256" key="13">
    <source>
        <dbReference type="ARBA" id="ARBA00034005"/>
    </source>
</evidence>
<feature type="domain" description="BRCT" evidence="17">
    <location>
        <begin position="596"/>
        <end position="675"/>
    </location>
</feature>
<dbReference type="GO" id="GO:0006260">
    <property type="term" value="P:DNA replication"/>
    <property type="evidence" value="ECO:0007669"/>
    <property type="project" value="UniProtKB-KW"/>
</dbReference>
<evidence type="ECO:0000256" key="5">
    <source>
        <dbReference type="ARBA" id="ARBA00022705"/>
    </source>
</evidence>
<dbReference type="PROSITE" id="PS01056">
    <property type="entry name" value="DNA_LIGASE_N2"/>
    <property type="match status" value="1"/>
</dbReference>
<keyword evidence="4 15" id="KW-0436">Ligase</keyword>
<feature type="active site" description="N6-AMP-lysine intermediate" evidence="15">
    <location>
        <position position="120"/>
    </location>
</feature>
<dbReference type="Gene3D" id="2.40.50.140">
    <property type="entry name" value="Nucleic acid-binding proteins"/>
    <property type="match status" value="1"/>
</dbReference>
<dbReference type="PROSITE" id="PS01055">
    <property type="entry name" value="DNA_LIGASE_N1"/>
    <property type="match status" value="1"/>
</dbReference>
<dbReference type="Gene3D" id="6.20.10.30">
    <property type="match status" value="1"/>
</dbReference>
<dbReference type="InterPro" id="IPR018239">
    <property type="entry name" value="DNA_ligase_AS"/>
</dbReference>
<dbReference type="RefSeq" id="WP_023950095.1">
    <property type="nucleotide sequence ID" value="NZ_AYSV01000064.1"/>
</dbReference>
<comment type="cofactor">
    <cofactor evidence="15">
        <name>Mg(2+)</name>
        <dbReference type="ChEBI" id="CHEBI:18420"/>
    </cofactor>
    <cofactor evidence="15">
        <name>Mn(2+)</name>
        <dbReference type="ChEBI" id="CHEBI:29035"/>
    </cofactor>
</comment>
<dbReference type="FunFam" id="2.40.50.140:FF:000012">
    <property type="entry name" value="DNA ligase"/>
    <property type="match status" value="1"/>
</dbReference>
<feature type="binding site" evidence="15">
    <location>
        <position position="437"/>
    </location>
    <ligand>
        <name>Zn(2+)</name>
        <dbReference type="ChEBI" id="CHEBI:29105"/>
    </ligand>
</feature>
<dbReference type="Gene3D" id="1.10.287.610">
    <property type="entry name" value="Helix hairpin bin"/>
    <property type="match status" value="1"/>
</dbReference>
<dbReference type="PATRIC" id="fig|1414851.3.peg.789"/>
<feature type="binding site" evidence="15">
    <location>
        <begin position="80"/>
        <end position="81"/>
    </location>
    <ligand>
        <name>NAD(+)</name>
        <dbReference type="ChEBI" id="CHEBI:57540"/>
    </ligand>
</feature>
<dbReference type="SMART" id="SM00278">
    <property type="entry name" value="HhH1"/>
    <property type="match status" value="4"/>
</dbReference>
<dbReference type="OrthoDB" id="9759736at2"/>
<feature type="binding site" evidence="15">
    <location>
        <position position="413"/>
    </location>
    <ligand>
        <name>Zn(2+)</name>
        <dbReference type="ChEBI" id="CHEBI:29105"/>
    </ligand>
</feature>
<feature type="binding site" evidence="15">
    <location>
        <begin position="31"/>
        <end position="35"/>
    </location>
    <ligand>
        <name>NAD(+)</name>
        <dbReference type="ChEBI" id="CHEBI:57540"/>
    </ligand>
</feature>
<name>V8G7J5_9BURK</name>
<dbReference type="SUPFAM" id="SSF50249">
    <property type="entry name" value="Nucleic acid-binding proteins"/>
    <property type="match status" value="1"/>
</dbReference>
<gene>
    <name evidence="15" type="primary">ligA</name>
    <name evidence="18" type="ORF">V757_03935</name>
</gene>
<dbReference type="FunFam" id="1.10.150.20:FF:000007">
    <property type="entry name" value="DNA ligase"/>
    <property type="match status" value="1"/>
</dbReference>
<dbReference type="EC" id="6.5.1.2" evidence="2 15"/>
<comment type="caution">
    <text evidence="18">The sequence shown here is derived from an EMBL/GenBank/DDBJ whole genome shotgun (WGS) entry which is preliminary data.</text>
</comment>
<dbReference type="CDD" id="cd17748">
    <property type="entry name" value="BRCT_DNA_ligase_like"/>
    <property type="match status" value="1"/>
</dbReference>
<feature type="binding site" evidence="15">
    <location>
        <position position="118"/>
    </location>
    <ligand>
        <name>NAD(+)</name>
        <dbReference type="ChEBI" id="CHEBI:57540"/>
    </ligand>
</feature>
<evidence type="ECO:0000256" key="14">
    <source>
        <dbReference type="ARBA" id="ARBA00060881"/>
    </source>
</evidence>
<evidence type="ECO:0000256" key="10">
    <source>
        <dbReference type="ARBA" id="ARBA00023027"/>
    </source>
</evidence>
<comment type="catalytic activity">
    <reaction evidence="13 15 16">
        <text>NAD(+) + (deoxyribonucleotide)n-3'-hydroxyl + 5'-phospho-(deoxyribonucleotide)m = (deoxyribonucleotide)n+m + AMP + beta-nicotinamide D-nucleotide.</text>
        <dbReference type="EC" id="6.5.1.2"/>
    </reaction>
</comment>
<dbReference type="InterPro" id="IPR003583">
    <property type="entry name" value="Hlx-hairpin-Hlx_DNA-bd_motif"/>
</dbReference>
<dbReference type="GO" id="GO:0006281">
    <property type="term" value="P:DNA repair"/>
    <property type="evidence" value="ECO:0007669"/>
    <property type="project" value="UniProtKB-KW"/>
</dbReference>
<dbReference type="Pfam" id="PF12826">
    <property type="entry name" value="HHH_2"/>
    <property type="match status" value="1"/>
</dbReference>
<keyword evidence="12 15" id="KW-0464">Manganese</keyword>
<evidence type="ECO:0000256" key="1">
    <source>
        <dbReference type="ARBA" id="ARBA00004067"/>
    </source>
</evidence>
<dbReference type="CDD" id="cd00114">
    <property type="entry name" value="LIGANc"/>
    <property type="match status" value="1"/>
</dbReference>
<dbReference type="FunFam" id="1.10.150.20:FF:000006">
    <property type="entry name" value="DNA ligase"/>
    <property type="match status" value="1"/>
</dbReference>
<dbReference type="InterPro" id="IPR004150">
    <property type="entry name" value="NAD_DNA_ligase_OB"/>
</dbReference>
<feature type="binding site" evidence="15">
    <location>
        <position position="177"/>
    </location>
    <ligand>
        <name>NAD(+)</name>
        <dbReference type="ChEBI" id="CHEBI:57540"/>
    </ligand>
</feature>
<keyword evidence="8 15" id="KW-0862">Zinc</keyword>
<dbReference type="PIRSF" id="PIRSF001604">
    <property type="entry name" value="LigA"/>
    <property type="match status" value="1"/>
</dbReference>
<dbReference type="EMBL" id="AYSV01000064">
    <property type="protein sequence ID" value="ETD72489.1"/>
    <property type="molecule type" value="Genomic_DNA"/>
</dbReference>
<comment type="caution">
    <text evidence="15">Lacks conserved residue(s) required for the propagation of feature annotation.</text>
</comment>
<dbReference type="Pfam" id="PF01653">
    <property type="entry name" value="DNA_ligase_aden"/>
    <property type="match status" value="1"/>
</dbReference>
<dbReference type="Pfam" id="PF03120">
    <property type="entry name" value="OB_DNA_ligase"/>
    <property type="match status" value="1"/>
</dbReference>
<dbReference type="InterPro" id="IPR036420">
    <property type="entry name" value="BRCT_dom_sf"/>
</dbReference>
<dbReference type="GO" id="GO:0003911">
    <property type="term" value="F:DNA ligase (NAD+) activity"/>
    <property type="evidence" value="ECO:0007669"/>
    <property type="project" value="UniProtKB-UniRule"/>
</dbReference>
<feature type="binding site" evidence="15">
    <location>
        <position position="416"/>
    </location>
    <ligand>
        <name>Zn(2+)</name>
        <dbReference type="ChEBI" id="CHEBI:29105"/>
    </ligand>
</feature>
<evidence type="ECO:0000256" key="8">
    <source>
        <dbReference type="ARBA" id="ARBA00022833"/>
    </source>
</evidence>
<evidence type="ECO:0000256" key="7">
    <source>
        <dbReference type="ARBA" id="ARBA00022763"/>
    </source>
</evidence>
<dbReference type="Gene3D" id="1.10.150.20">
    <property type="entry name" value="5' to 3' exonuclease, C-terminal subdomain"/>
    <property type="match status" value="2"/>
</dbReference>
<dbReference type="PANTHER" id="PTHR23389:SF9">
    <property type="entry name" value="DNA LIGASE"/>
    <property type="match status" value="1"/>
</dbReference>
<dbReference type="InterPro" id="IPR012340">
    <property type="entry name" value="NA-bd_OB-fold"/>
</dbReference>
<keyword evidence="11 15" id="KW-0234">DNA repair</keyword>
<dbReference type="Proteomes" id="UP000018766">
    <property type="component" value="Unassembled WGS sequence"/>
</dbReference>
<keyword evidence="7 15" id="KW-0227">DNA damage</keyword>
<sequence length="675" mass="74664">MDIQFQLEQLRQEIRRHDYAYYVKDEPTISDFEYDALMRQLIELEKAHPELVTPDSPTQRVGGAPLSEFAQIKHAQAMLSLGNVFSREELNSFDKRVRDGLVDAGLLGNAQEVEYNCELKFDGLAISLRYEKGKLIHAATRGDGFVGEDVTANVRTMKSVPLVLNNVSPDVLEVRGEILMNRQDFLMLNQRQLSLGEKTFVNPRNAAAGSLRQLDPRLTAKRPLRFFAYGWGEIKGDLDIGQTQSERLDYLASLGFVVAKERRVVKGSEGLYQFFEHIAQTRNTLPFDIDGVVYKVNSLLQQQTLGFVSRAPRFAVAHKFPAEEAQTIVESIDIQVGRTGALTPVARLRPVFVGGVTITNATLHNEDEIKRKDVWIGDTVIVRRAGDVIPEVVRSLPEYRPIFVQPFVMVTHCPVCGSAVERLPDESVSRCSGGLFCEAQRKQSIIHAVSRKALNIDGLGEKLVEQLVDTDCIHSIADVYKLSVEKLILLERMGRKSAENLIAAIEKSKHTSLERLIYSLGIRHVGESTARDLANAFKRLDNLASASMDDLLAVNDVGPIVAASIAKFFAEQHNKDVIAALFEAGLTVQDVQLASNTNDAIVGKTFVITGTLPTWKREEASQYIIQAGGKVSGSVSKKTDYVVAGSDAGSKLEKAQTLGIKVIDEAELRGLLAQH</sequence>
<protein>
    <recommendedName>
        <fullName evidence="3 15">DNA ligase</fullName>
        <ecNumber evidence="2 15">6.5.1.2</ecNumber>
    </recommendedName>
    <alternativeName>
        <fullName evidence="15">Polydeoxyribonucleotide synthase [NAD(+)]</fullName>
    </alternativeName>
</protein>
<dbReference type="InterPro" id="IPR033136">
    <property type="entry name" value="DNA_ligase_CS"/>
</dbReference>
<evidence type="ECO:0000256" key="6">
    <source>
        <dbReference type="ARBA" id="ARBA00022723"/>
    </source>
</evidence>
<keyword evidence="19" id="KW-1185">Reference proteome</keyword>
<dbReference type="InterPro" id="IPR010994">
    <property type="entry name" value="RuvA_2-like"/>
</dbReference>
<evidence type="ECO:0000256" key="15">
    <source>
        <dbReference type="HAMAP-Rule" id="MF_01588"/>
    </source>
</evidence>
<dbReference type="HAMAP" id="MF_01588">
    <property type="entry name" value="DNA_ligase_A"/>
    <property type="match status" value="1"/>
</dbReference>
<dbReference type="PROSITE" id="PS50172">
    <property type="entry name" value="BRCT"/>
    <property type="match status" value="1"/>
</dbReference>
<dbReference type="SUPFAM" id="SSF52113">
    <property type="entry name" value="BRCT domain"/>
    <property type="match status" value="1"/>
</dbReference>
<dbReference type="Pfam" id="PF22745">
    <property type="entry name" value="Nlig-Ia"/>
    <property type="match status" value="1"/>
</dbReference>
<evidence type="ECO:0000256" key="4">
    <source>
        <dbReference type="ARBA" id="ARBA00022598"/>
    </source>
</evidence>
<dbReference type="InterPro" id="IPR001679">
    <property type="entry name" value="DNA_ligase"/>
</dbReference>
<comment type="function">
    <text evidence="1 15">DNA ligase that catalyzes the formation of phosphodiester linkages between 5'-phosphoryl and 3'-hydroxyl groups in double-stranded DNA using NAD as a coenzyme and as the energy source for the reaction. It is essential for DNA replication and repair of damaged DNA.</text>
</comment>
<dbReference type="NCBIfam" id="TIGR00575">
    <property type="entry name" value="dnlj"/>
    <property type="match status" value="1"/>
</dbReference>
<accession>V8G7J5</accession>
<dbReference type="SMART" id="SM00532">
    <property type="entry name" value="LIGANc"/>
    <property type="match status" value="1"/>
</dbReference>
<dbReference type="InterPro" id="IPR004149">
    <property type="entry name" value="Znf_DNAligase_C4"/>
</dbReference>
<evidence type="ECO:0000313" key="18">
    <source>
        <dbReference type="EMBL" id="ETD72489.1"/>
    </source>
</evidence>
<evidence type="ECO:0000256" key="11">
    <source>
        <dbReference type="ARBA" id="ARBA00023204"/>
    </source>
</evidence>
<dbReference type="FunFam" id="3.30.470.30:FF:000001">
    <property type="entry name" value="DNA ligase"/>
    <property type="match status" value="1"/>
</dbReference>
<dbReference type="SMART" id="SM00292">
    <property type="entry name" value="BRCT"/>
    <property type="match status" value="1"/>
</dbReference>
<dbReference type="InterPro" id="IPR013840">
    <property type="entry name" value="DNAligase_N"/>
</dbReference>
<dbReference type="GO" id="GO:0003677">
    <property type="term" value="F:DNA binding"/>
    <property type="evidence" value="ECO:0007669"/>
    <property type="project" value="InterPro"/>
</dbReference>
<dbReference type="SUPFAM" id="SSF56091">
    <property type="entry name" value="DNA ligase/mRNA capping enzyme, catalytic domain"/>
    <property type="match status" value="1"/>
</dbReference>
<dbReference type="Gene3D" id="3.40.50.10190">
    <property type="entry name" value="BRCT domain"/>
    <property type="match status" value="1"/>
</dbReference>
<organism evidence="18 19">
    <name type="scientific">Pelistega indica</name>
    <dbReference type="NCBI Taxonomy" id="1414851"/>
    <lineage>
        <taxon>Bacteria</taxon>
        <taxon>Pseudomonadati</taxon>
        <taxon>Pseudomonadota</taxon>
        <taxon>Betaproteobacteria</taxon>
        <taxon>Burkholderiales</taxon>
        <taxon>Alcaligenaceae</taxon>
        <taxon>Pelistega</taxon>
    </lineage>
</organism>
<keyword evidence="5 15" id="KW-0235">DNA replication</keyword>
<evidence type="ECO:0000256" key="16">
    <source>
        <dbReference type="RuleBase" id="RU000618"/>
    </source>
</evidence>
<dbReference type="Gene3D" id="3.30.470.30">
    <property type="entry name" value="DNA ligase/mRNA capping enzyme"/>
    <property type="match status" value="1"/>
</dbReference>
<evidence type="ECO:0000313" key="19">
    <source>
        <dbReference type="Proteomes" id="UP000018766"/>
    </source>
</evidence>
<proteinExistence type="inferred from homology"/>
<evidence type="ECO:0000256" key="9">
    <source>
        <dbReference type="ARBA" id="ARBA00022842"/>
    </source>
</evidence>
<dbReference type="PANTHER" id="PTHR23389">
    <property type="entry name" value="CHROMOSOME TRANSMISSION FIDELITY FACTOR 18"/>
    <property type="match status" value="1"/>
</dbReference>
<dbReference type="GO" id="GO:0005829">
    <property type="term" value="C:cytosol"/>
    <property type="evidence" value="ECO:0007669"/>
    <property type="project" value="TreeGrafter"/>
</dbReference>
<keyword evidence="9 15" id="KW-0460">Magnesium</keyword>
<dbReference type="InterPro" id="IPR001357">
    <property type="entry name" value="BRCT_dom"/>
</dbReference>
<feature type="binding site" evidence="15">
    <location>
        <position position="319"/>
    </location>
    <ligand>
        <name>NAD(+)</name>
        <dbReference type="ChEBI" id="CHEBI:57540"/>
    </ligand>
</feature>
<dbReference type="NCBIfam" id="NF005932">
    <property type="entry name" value="PRK07956.1"/>
    <property type="match status" value="1"/>
</dbReference>
<feature type="binding site" evidence="15">
    <location>
        <position position="295"/>
    </location>
    <ligand>
        <name>NAD(+)</name>
        <dbReference type="ChEBI" id="CHEBI:57540"/>
    </ligand>
</feature>
<dbReference type="SUPFAM" id="SSF47781">
    <property type="entry name" value="RuvA domain 2-like"/>
    <property type="match status" value="1"/>
</dbReference>
<dbReference type="Pfam" id="PF00533">
    <property type="entry name" value="BRCT"/>
    <property type="match status" value="1"/>
</dbReference>
<dbReference type="FunFam" id="1.10.287.610:FF:000002">
    <property type="entry name" value="DNA ligase"/>
    <property type="match status" value="1"/>
</dbReference>
<evidence type="ECO:0000259" key="17">
    <source>
        <dbReference type="PROSITE" id="PS50172"/>
    </source>
</evidence>
<keyword evidence="10 15" id="KW-0520">NAD</keyword>
<dbReference type="Pfam" id="PF14520">
    <property type="entry name" value="HHH_5"/>
    <property type="match status" value="1"/>
</dbReference>
<keyword evidence="6 15" id="KW-0479">Metal-binding</keyword>
<dbReference type="InterPro" id="IPR013839">
    <property type="entry name" value="DNAligase_adenylation"/>
</dbReference>
<reference evidence="18 19" key="1">
    <citation type="submission" date="2013-11" db="EMBL/GenBank/DDBJ databases">
        <title>Genomic analysis of Pelistega sp. HM-7.</title>
        <authorList>
            <person name="Kumbhare S.V."/>
            <person name="Shetty S.A."/>
            <person name="Sharma O."/>
            <person name="Dhotre D.P."/>
        </authorList>
    </citation>
    <scope>NUCLEOTIDE SEQUENCE [LARGE SCALE GENOMIC DNA]</scope>
    <source>
        <strain evidence="18 19">HM-7</strain>
    </source>
</reference>
<dbReference type="InterPro" id="IPR041663">
    <property type="entry name" value="DisA/LigA_HHH"/>
</dbReference>